<comment type="caution">
    <text evidence="2">The sequence shown here is derived from an EMBL/GenBank/DDBJ whole genome shotgun (WGS) entry which is preliminary data.</text>
</comment>
<keyword evidence="1" id="KW-0812">Transmembrane</keyword>
<proteinExistence type="predicted"/>
<dbReference type="EMBL" id="BJYS01000003">
    <property type="protein sequence ID" value="GEO02923.1"/>
    <property type="molecule type" value="Genomic_DNA"/>
</dbReference>
<evidence type="ECO:0000313" key="3">
    <source>
        <dbReference type="Proteomes" id="UP000321532"/>
    </source>
</evidence>
<feature type="transmembrane region" description="Helical" evidence="1">
    <location>
        <begin position="32"/>
        <end position="51"/>
    </location>
</feature>
<sequence length="127" mass="12936">MNLNPAGMNNQQLAVKDIAGIKLRKGHAVTSGGVLGGLSGLLLGGIIGSIAYQPCDATPGFLGLSECSFTIIDQTGATLIGAGLGVLTGSGIGILIGHRSKNFQISGSQRLYEQNKGKLAAYLPKVN</sequence>
<accession>A0A512ATA5</accession>
<evidence type="ECO:0008006" key="4">
    <source>
        <dbReference type="Google" id="ProtNLM"/>
    </source>
</evidence>
<name>A0A512ATA5_9BACT</name>
<keyword evidence="3" id="KW-1185">Reference proteome</keyword>
<keyword evidence="1" id="KW-0472">Membrane</keyword>
<reference evidence="2 3" key="1">
    <citation type="submission" date="2019-07" db="EMBL/GenBank/DDBJ databases">
        <title>Whole genome shotgun sequence of Adhaeribacter aerolatus NBRC 106133.</title>
        <authorList>
            <person name="Hosoyama A."/>
            <person name="Uohara A."/>
            <person name="Ohji S."/>
            <person name="Ichikawa N."/>
        </authorList>
    </citation>
    <scope>NUCLEOTIDE SEQUENCE [LARGE SCALE GENOMIC DNA]</scope>
    <source>
        <strain evidence="2 3">NBRC 106133</strain>
    </source>
</reference>
<evidence type="ECO:0000313" key="2">
    <source>
        <dbReference type="EMBL" id="GEO02923.1"/>
    </source>
</evidence>
<evidence type="ECO:0000256" key="1">
    <source>
        <dbReference type="SAM" id="Phobius"/>
    </source>
</evidence>
<dbReference type="Proteomes" id="UP000321532">
    <property type="component" value="Unassembled WGS sequence"/>
</dbReference>
<gene>
    <name evidence="2" type="ORF">AAE02nite_05870</name>
</gene>
<organism evidence="2 3">
    <name type="scientific">Adhaeribacter aerolatus</name>
    <dbReference type="NCBI Taxonomy" id="670289"/>
    <lineage>
        <taxon>Bacteria</taxon>
        <taxon>Pseudomonadati</taxon>
        <taxon>Bacteroidota</taxon>
        <taxon>Cytophagia</taxon>
        <taxon>Cytophagales</taxon>
        <taxon>Hymenobacteraceae</taxon>
        <taxon>Adhaeribacter</taxon>
    </lineage>
</organism>
<keyword evidence="1" id="KW-1133">Transmembrane helix</keyword>
<feature type="transmembrane region" description="Helical" evidence="1">
    <location>
        <begin position="71"/>
        <end position="96"/>
    </location>
</feature>
<dbReference type="AlphaFoldDB" id="A0A512ATA5"/>
<protein>
    <recommendedName>
        <fullName evidence="4">Glycine zipper domain-containing protein</fullName>
    </recommendedName>
</protein>